<dbReference type="Pfam" id="PF14334">
    <property type="entry name" value="DUF4390"/>
    <property type="match status" value="1"/>
</dbReference>
<organism evidence="1 2">
    <name type="scientific">Sulfuritortus calidifontis</name>
    <dbReference type="NCBI Taxonomy" id="1914471"/>
    <lineage>
        <taxon>Bacteria</taxon>
        <taxon>Pseudomonadati</taxon>
        <taxon>Pseudomonadota</taxon>
        <taxon>Betaproteobacteria</taxon>
        <taxon>Nitrosomonadales</taxon>
        <taxon>Thiobacillaceae</taxon>
        <taxon>Sulfuritortus</taxon>
    </lineage>
</organism>
<dbReference type="EMBL" id="SLZY01000019">
    <property type="protein sequence ID" value="TCS69719.1"/>
    <property type="molecule type" value="Genomic_DNA"/>
</dbReference>
<gene>
    <name evidence="1" type="ORF">EDC61_11917</name>
</gene>
<sequence>MLGSALLLALAPARAEGIQARQIELVARDDHYVLSGGFEVQLNDKLEEALKRGVTITFIQEFELVRPRDYWLNEDIAEASRTLKLSHNALLRSFTVNTAGRLSSHDSLADALAAVGNLGNWAVVERQQLKKKTTYRAGVRMYVDLAQLPKPLQVNAFASDRWQMDSDWIRWPLKT</sequence>
<dbReference type="AlphaFoldDB" id="A0A4R3JRV3"/>
<keyword evidence="2" id="KW-1185">Reference proteome</keyword>
<reference evidence="1 2" key="1">
    <citation type="submission" date="2019-03" db="EMBL/GenBank/DDBJ databases">
        <title>Genomic Encyclopedia of Type Strains, Phase IV (KMG-IV): sequencing the most valuable type-strain genomes for metagenomic binning, comparative biology and taxonomic classification.</title>
        <authorList>
            <person name="Goeker M."/>
        </authorList>
    </citation>
    <scope>NUCLEOTIDE SEQUENCE [LARGE SCALE GENOMIC DNA]</scope>
    <source>
        <strain evidence="1 2">DSM 103923</strain>
    </source>
</reference>
<dbReference type="InterPro" id="IPR025500">
    <property type="entry name" value="DUF4390"/>
</dbReference>
<protein>
    <submittedName>
        <fullName evidence="1">Uncharacterized protein DUF4390</fullName>
    </submittedName>
</protein>
<name>A0A4R3JRV3_9PROT</name>
<comment type="caution">
    <text evidence="1">The sequence shown here is derived from an EMBL/GenBank/DDBJ whole genome shotgun (WGS) entry which is preliminary data.</text>
</comment>
<proteinExistence type="predicted"/>
<dbReference type="Proteomes" id="UP000295135">
    <property type="component" value="Unassembled WGS sequence"/>
</dbReference>
<accession>A0A4R3JRV3</accession>
<evidence type="ECO:0000313" key="2">
    <source>
        <dbReference type="Proteomes" id="UP000295135"/>
    </source>
</evidence>
<evidence type="ECO:0000313" key="1">
    <source>
        <dbReference type="EMBL" id="TCS69719.1"/>
    </source>
</evidence>